<evidence type="ECO:0000256" key="1">
    <source>
        <dbReference type="SAM" id="MobiDB-lite"/>
    </source>
</evidence>
<reference evidence="3" key="1">
    <citation type="submission" date="2025-08" db="UniProtKB">
        <authorList>
            <consortium name="RefSeq"/>
        </authorList>
    </citation>
    <scope>IDENTIFICATION</scope>
    <source>
        <tissue evidence="3">Gonads</tissue>
    </source>
</reference>
<dbReference type="InParanoid" id="A0A1S3IWI6"/>
<dbReference type="OrthoDB" id="6152466at2759"/>
<proteinExistence type="predicted"/>
<dbReference type="Proteomes" id="UP000085678">
    <property type="component" value="Unplaced"/>
</dbReference>
<evidence type="ECO:0000313" key="2">
    <source>
        <dbReference type="Proteomes" id="UP000085678"/>
    </source>
</evidence>
<feature type="region of interest" description="Disordered" evidence="1">
    <location>
        <begin position="148"/>
        <end position="170"/>
    </location>
</feature>
<organism evidence="2 3">
    <name type="scientific">Lingula anatina</name>
    <name type="common">Brachiopod</name>
    <name type="synonym">Lingula unguis</name>
    <dbReference type="NCBI Taxonomy" id="7574"/>
    <lineage>
        <taxon>Eukaryota</taxon>
        <taxon>Metazoa</taxon>
        <taxon>Spiralia</taxon>
        <taxon>Lophotrochozoa</taxon>
        <taxon>Brachiopoda</taxon>
        <taxon>Linguliformea</taxon>
        <taxon>Lingulata</taxon>
        <taxon>Lingulida</taxon>
        <taxon>Linguloidea</taxon>
        <taxon>Lingulidae</taxon>
        <taxon>Lingula</taxon>
    </lineage>
</organism>
<sequence length="194" mass="21822">MIYQKYSEELKDKTLTWNTIFGSLSEGMEKVLRIFSILCALPPTSVNNETTFSQMKLVKNKRRGHLRDSRLNDLLTIKLESPNIESFDPKPAILDWMTSSVSGKRRIGSSARKSQAKSSLSQTQGEVLLDEELEGAAAQSSDETGLLFEFEQEEATDSSVCGENGEDDEDEFDEVDEMEMAENTVFSLLLSFRD</sequence>
<dbReference type="GeneID" id="106167624"/>
<dbReference type="PANTHER" id="PTHR46880:SF9">
    <property type="entry name" value="ZINC FINGER PROTEIN 862"/>
    <property type="match status" value="1"/>
</dbReference>
<keyword evidence="2" id="KW-1185">Reference proteome</keyword>
<dbReference type="KEGG" id="lak:106167624"/>
<evidence type="ECO:0000313" key="3">
    <source>
        <dbReference type="RefSeq" id="XP_013401914.1"/>
    </source>
</evidence>
<accession>A0A1S3IWI6</accession>
<protein>
    <submittedName>
        <fullName evidence="3">Uncharacterized protein LOC106167624</fullName>
    </submittedName>
</protein>
<dbReference type="RefSeq" id="XP_013401914.1">
    <property type="nucleotide sequence ID" value="XM_013546460.1"/>
</dbReference>
<dbReference type="PANTHER" id="PTHR46880">
    <property type="entry name" value="RAS-ASSOCIATING DOMAIN-CONTAINING PROTEIN"/>
    <property type="match status" value="1"/>
</dbReference>
<dbReference type="AlphaFoldDB" id="A0A1S3IWI6"/>
<name>A0A1S3IWI6_LINAN</name>
<gene>
    <name evidence="3" type="primary">LOC106167624</name>
</gene>